<gene>
    <name evidence="1" type="ORF">LITE_LOCUS41331</name>
</gene>
<proteinExistence type="predicted"/>
<dbReference type="AlphaFoldDB" id="A0AAV0Q2Q7"/>
<keyword evidence="2" id="KW-1185">Reference proteome</keyword>
<evidence type="ECO:0000313" key="1">
    <source>
        <dbReference type="EMBL" id="CAI0539603.1"/>
    </source>
</evidence>
<dbReference type="EMBL" id="CAMGYJ010000009">
    <property type="protein sequence ID" value="CAI0539603.1"/>
    <property type="molecule type" value="Genomic_DNA"/>
</dbReference>
<evidence type="ECO:0000313" key="2">
    <source>
        <dbReference type="Proteomes" id="UP001154282"/>
    </source>
</evidence>
<comment type="caution">
    <text evidence="1">The sequence shown here is derived from an EMBL/GenBank/DDBJ whole genome shotgun (WGS) entry which is preliminary data.</text>
</comment>
<accession>A0AAV0Q2Q7</accession>
<sequence>MVRQKDYSVMSSGMRPGMWRSRIQRTLLNGKRRRMISQALMTILSAPQSRSQRRRR</sequence>
<reference evidence="1" key="1">
    <citation type="submission" date="2022-08" db="EMBL/GenBank/DDBJ databases">
        <authorList>
            <person name="Gutierrez-Valencia J."/>
        </authorList>
    </citation>
    <scope>NUCLEOTIDE SEQUENCE</scope>
</reference>
<dbReference type="Proteomes" id="UP001154282">
    <property type="component" value="Unassembled WGS sequence"/>
</dbReference>
<name>A0AAV0Q2Q7_9ROSI</name>
<protein>
    <submittedName>
        <fullName evidence="1">Uncharacterized protein</fullName>
    </submittedName>
</protein>
<organism evidence="1 2">
    <name type="scientific">Linum tenue</name>
    <dbReference type="NCBI Taxonomy" id="586396"/>
    <lineage>
        <taxon>Eukaryota</taxon>
        <taxon>Viridiplantae</taxon>
        <taxon>Streptophyta</taxon>
        <taxon>Embryophyta</taxon>
        <taxon>Tracheophyta</taxon>
        <taxon>Spermatophyta</taxon>
        <taxon>Magnoliopsida</taxon>
        <taxon>eudicotyledons</taxon>
        <taxon>Gunneridae</taxon>
        <taxon>Pentapetalae</taxon>
        <taxon>rosids</taxon>
        <taxon>fabids</taxon>
        <taxon>Malpighiales</taxon>
        <taxon>Linaceae</taxon>
        <taxon>Linum</taxon>
    </lineage>
</organism>